<evidence type="ECO:0000313" key="3">
    <source>
        <dbReference type="Proteomes" id="UP000199564"/>
    </source>
</evidence>
<name>A0A1I5CP30_9BACT</name>
<keyword evidence="1" id="KW-1133">Transmembrane helix</keyword>
<dbReference type="AlphaFoldDB" id="A0A1I5CP30"/>
<dbReference type="RefSeq" id="WP_139217436.1">
    <property type="nucleotide sequence ID" value="NZ_FOVW01000002.1"/>
</dbReference>
<feature type="transmembrane region" description="Helical" evidence="1">
    <location>
        <begin position="6"/>
        <end position="25"/>
    </location>
</feature>
<keyword evidence="3" id="KW-1185">Reference proteome</keyword>
<dbReference type="STRING" id="226506.SAMN04488519_102335"/>
<proteinExistence type="predicted"/>
<evidence type="ECO:0000256" key="1">
    <source>
        <dbReference type="SAM" id="Phobius"/>
    </source>
</evidence>
<gene>
    <name evidence="2" type="ORF">SAMN04488519_102335</name>
</gene>
<dbReference type="EMBL" id="FOVW01000002">
    <property type="protein sequence ID" value="SFN88644.1"/>
    <property type="molecule type" value="Genomic_DNA"/>
</dbReference>
<dbReference type="Proteomes" id="UP000199564">
    <property type="component" value="Unassembled WGS sequence"/>
</dbReference>
<keyword evidence="1" id="KW-0472">Membrane</keyword>
<reference evidence="3" key="1">
    <citation type="submission" date="2016-10" db="EMBL/GenBank/DDBJ databases">
        <authorList>
            <person name="Varghese N."/>
            <person name="Submissions S."/>
        </authorList>
    </citation>
    <scope>NUCLEOTIDE SEQUENCE [LARGE SCALE GENOMIC DNA]</scope>
    <source>
        <strain evidence="3">DSM 15282</strain>
    </source>
</reference>
<keyword evidence="1" id="KW-0812">Transmembrane</keyword>
<evidence type="ECO:0000313" key="2">
    <source>
        <dbReference type="EMBL" id="SFN88644.1"/>
    </source>
</evidence>
<sequence length="164" mass="18818">MIDIDPVTLIVSAICMGAFIAPLAYQNFKVKSSESLLQKSFLEVAQQNGIQPEIQERWRNHYQLGLDPKCKKLIYHRYGAYPSQSIIDLSGISKITLDEKNHMVQVKKEKRVIIDYLALQFHYKDPNHPTKSLEIYDGELFSDLAGERVLAGNWKTLLEKTIHS</sequence>
<organism evidence="2 3">
    <name type="scientific">Algoriphagus ornithinivorans</name>
    <dbReference type="NCBI Taxonomy" id="226506"/>
    <lineage>
        <taxon>Bacteria</taxon>
        <taxon>Pseudomonadati</taxon>
        <taxon>Bacteroidota</taxon>
        <taxon>Cytophagia</taxon>
        <taxon>Cytophagales</taxon>
        <taxon>Cyclobacteriaceae</taxon>
        <taxon>Algoriphagus</taxon>
    </lineage>
</organism>
<protein>
    <submittedName>
        <fullName evidence="2">Uncharacterized protein</fullName>
    </submittedName>
</protein>
<accession>A0A1I5CP30</accession>